<feature type="region of interest" description="Disordered" evidence="2">
    <location>
        <begin position="139"/>
        <end position="202"/>
    </location>
</feature>
<gene>
    <name evidence="3" type="ORF">FGO68_gene1089</name>
</gene>
<reference evidence="3" key="1">
    <citation type="submission" date="2019-06" db="EMBL/GenBank/DDBJ databases">
        <authorList>
            <person name="Zheng W."/>
        </authorList>
    </citation>
    <scope>NUCLEOTIDE SEQUENCE</scope>
    <source>
        <strain evidence="3">QDHG01</strain>
    </source>
</reference>
<feature type="region of interest" description="Disordered" evidence="2">
    <location>
        <begin position="58"/>
        <end position="102"/>
    </location>
</feature>
<comment type="caution">
    <text evidence="3">The sequence shown here is derived from an EMBL/GenBank/DDBJ whole genome shotgun (WGS) entry which is preliminary data.</text>
</comment>
<keyword evidence="4" id="KW-1185">Reference proteome</keyword>
<dbReference type="Proteomes" id="UP000785679">
    <property type="component" value="Unassembled WGS sequence"/>
</dbReference>
<accession>A0A8J8NFS2</accession>
<feature type="coiled-coil region" evidence="1">
    <location>
        <begin position="396"/>
        <end position="423"/>
    </location>
</feature>
<organism evidence="3 4">
    <name type="scientific">Halteria grandinella</name>
    <dbReference type="NCBI Taxonomy" id="5974"/>
    <lineage>
        <taxon>Eukaryota</taxon>
        <taxon>Sar</taxon>
        <taxon>Alveolata</taxon>
        <taxon>Ciliophora</taxon>
        <taxon>Intramacronucleata</taxon>
        <taxon>Spirotrichea</taxon>
        <taxon>Stichotrichia</taxon>
        <taxon>Sporadotrichida</taxon>
        <taxon>Halteriidae</taxon>
        <taxon>Halteria</taxon>
    </lineage>
</organism>
<name>A0A8J8NFS2_HALGN</name>
<evidence type="ECO:0000313" key="3">
    <source>
        <dbReference type="EMBL" id="TNV73963.1"/>
    </source>
</evidence>
<evidence type="ECO:0000256" key="1">
    <source>
        <dbReference type="SAM" id="Coils"/>
    </source>
</evidence>
<proteinExistence type="predicted"/>
<keyword evidence="1" id="KW-0175">Coiled coil</keyword>
<dbReference type="EMBL" id="RRYP01017756">
    <property type="protein sequence ID" value="TNV73963.1"/>
    <property type="molecule type" value="Genomic_DNA"/>
</dbReference>
<feature type="region of interest" description="Disordered" evidence="2">
    <location>
        <begin position="435"/>
        <end position="461"/>
    </location>
</feature>
<dbReference type="AlphaFoldDB" id="A0A8J8NFS2"/>
<feature type="compositionally biased region" description="Polar residues" evidence="2">
    <location>
        <begin position="188"/>
        <end position="201"/>
    </location>
</feature>
<evidence type="ECO:0000256" key="2">
    <source>
        <dbReference type="SAM" id="MobiDB-lite"/>
    </source>
</evidence>
<sequence length="673" mass="75339">MDTTSLFDVSCDSNGTPIGMMGGGESHRSRKMSHRNTFGQNLSNQASAVVVAPGLLPSSRANSKTAREKVSNAPRIEGEEQNIPIDKDSIKLPSTSNNGIDPLELSASTARQQKGILADASNSKPVSARSNNLEIWLSKKKALDQQSQSRSSRRSKRGGIASQRKKEAESGILDPLSESSEKDLSYLSKLQPSNTSATNINPRGEVAEEIKIELQQKKITRERSNDSQVNFLEPEPSKAIQDHQPPLAHVRVSSTNPIVAQRWSQDTESFLVFNPKDEAVRESQAFHHTNPLFLSQSQNNTNRMFKDALEHLHGENLNLKDQLREASDLIQLQRDMLLIVLKGAAQNAHEIQGKSGDIVNKLKDQGSFLKNNSTLDTSDISFMIDDHSPYIKDKERQEFIERQTQMAREIDSLKQELQQALAQAAINQSSYASSAPVLGESQRRSASPALEQPAPKEEQDDGALDRALQPLFDQLVDASNEVYIQDQRGRIMKIVLVSEQADLDEMQQNMENEGMYPNGINSSADFQRFNSPLMNNYDPDQLQPDQNFPDPQHIQQFPLLDTPSNPFSPQGINQEIMFNEQTPIQQQENVLPYIVVEEEPPNAIEQQQPNEYEYYDEEEENINNEGEATQNQDYDFRDFMDDRATQQKQLLNIGQGSGAKIVNVSGLSINSQQ</sequence>
<evidence type="ECO:0000313" key="4">
    <source>
        <dbReference type="Proteomes" id="UP000785679"/>
    </source>
</evidence>
<dbReference type="OrthoDB" id="327315at2759"/>
<protein>
    <submittedName>
        <fullName evidence="3">Uncharacterized protein</fullName>
    </submittedName>
</protein>